<evidence type="ECO:0000313" key="2">
    <source>
        <dbReference type="Proteomes" id="UP001497535"/>
    </source>
</evidence>
<dbReference type="EMBL" id="CAVMJV010000001">
    <property type="protein sequence ID" value="CAK5009760.1"/>
    <property type="molecule type" value="Genomic_DNA"/>
</dbReference>
<dbReference type="Proteomes" id="UP001497535">
    <property type="component" value="Unassembled WGS sequence"/>
</dbReference>
<name>A0ACB0XNE3_MELEN</name>
<proteinExistence type="predicted"/>
<protein>
    <submittedName>
        <fullName evidence="1">Uncharacterized protein</fullName>
    </submittedName>
</protein>
<organism evidence="1 2">
    <name type="scientific">Meloidogyne enterolobii</name>
    <name type="common">Root-knot nematode worm</name>
    <name type="synonym">Meloidogyne mayaguensis</name>
    <dbReference type="NCBI Taxonomy" id="390850"/>
    <lineage>
        <taxon>Eukaryota</taxon>
        <taxon>Metazoa</taxon>
        <taxon>Ecdysozoa</taxon>
        <taxon>Nematoda</taxon>
        <taxon>Chromadorea</taxon>
        <taxon>Rhabditida</taxon>
        <taxon>Tylenchina</taxon>
        <taxon>Tylenchomorpha</taxon>
        <taxon>Tylenchoidea</taxon>
        <taxon>Meloidogynidae</taxon>
        <taxon>Meloidogyninae</taxon>
        <taxon>Meloidogyne</taxon>
    </lineage>
</organism>
<evidence type="ECO:0000313" key="1">
    <source>
        <dbReference type="EMBL" id="CAK5009760.1"/>
    </source>
</evidence>
<gene>
    <name evidence="1" type="ORF">MENTE1834_LOCUS1431</name>
</gene>
<accession>A0ACB0XNE3</accession>
<reference evidence="1" key="1">
    <citation type="submission" date="2023-11" db="EMBL/GenBank/DDBJ databases">
        <authorList>
            <person name="Poullet M."/>
        </authorList>
    </citation>
    <scope>NUCLEOTIDE SEQUENCE</scope>
    <source>
        <strain evidence="1">E1834</strain>
    </source>
</reference>
<sequence length="142" mass="16850">MLIHLIQKLNRSLTHPYKISTFYYLTFSQFFQFLRKIIRVLFFQLKEQKFNSQAIQNYLTFFSQTLISEKSKIFESLKYHCVSVWLDELDNAFGEGLDSLEFIKPFTLLMKENISYGFLINFNEGWDQLSVPDLSFDASSII</sequence>
<comment type="caution">
    <text evidence="1">The sequence shown here is derived from an EMBL/GenBank/DDBJ whole genome shotgun (WGS) entry which is preliminary data.</text>
</comment>
<keyword evidence="2" id="KW-1185">Reference proteome</keyword>